<evidence type="ECO:0000313" key="2">
    <source>
        <dbReference type="EMBL" id="KAK3276676.1"/>
    </source>
</evidence>
<accession>A0AAE0L933</accession>
<dbReference type="EMBL" id="LGRX02006436">
    <property type="protein sequence ID" value="KAK3276676.1"/>
    <property type="molecule type" value="Genomic_DNA"/>
</dbReference>
<feature type="chain" id="PRO_5041952545" evidence="1">
    <location>
        <begin position="19"/>
        <end position="113"/>
    </location>
</feature>
<sequence>MTRSAVAFYILKLPLAFAVQHTFLSSTCPADPPAHYQPLPGVEIGDNNCYHDGVVKHCLPQGFCFEEAARETFAQQFTFPVDTTVVPFDFDPTYLSHPHVPEILARVVGEPHA</sequence>
<dbReference type="AlphaFoldDB" id="A0AAE0L933"/>
<evidence type="ECO:0000256" key="1">
    <source>
        <dbReference type="SAM" id="SignalP"/>
    </source>
</evidence>
<keyword evidence="3" id="KW-1185">Reference proteome</keyword>
<keyword evidence="1" id="KW-0732">Signal</keyword>
<name>A0AAE0L933_9CHLO</name>
<evidence type="ECO:0000313" key="3">
    <source>
        <dbReference type="Proteomes" id="UP001190700"/>
    </source>
</evidence>
<reference evidence="2 3" key="1">
    <citation type="journal article" date="2015" name="Genome Biol. Evol.">
        <title>Comparative Genomics of a Bacterivorous Green Alga Reveals Evolutionary Causalities and Consequences of Phago-Mixotrophic Mode of Nutrition.</title>
        <authorList>
            <person name="Burns J.A."/>
            <person name="Paasch A."/>
            <person name="Narechania A."/>
            <person name="Kim E."/>
        </authorList>
    </citation>
    <scope>NUCLEOTIDE SEQUENCE [LARGE SCALE GENOMIC DNA]</scope>
    <source>
        <strain evidence="2 3">PLY_AMNH</strain>
    </source>
</reference>
<feature type="signal peptide" evidence="1">
    <location>
        <begin position="1"/>
        <end position="18"/>
    </location>
</feature>
<proteinExistence type="predicted"/>
<organism evidence="2 3">
    <name type="scientific">Cymbomonas tetramitiformis</name>
    <dbReference type="NCBI Taxonomy" id="36881"/>
    <lineage>
        <taxon>Eukaryota</taxon>
        <taxon>Viridiplantae</taxon>
        <taxon>Chlorophyta</taxon>
        <taxon>Pyramimonadophyceae</taxon>
        <taxon>Pyramimonadales</taxon>
        <taxon>Pyramimonadaceae</taxon>
        <taxon>Cymbomonas</taxon>
    </lineage>
</organism>
<protein>
    <submittedName>
        <fullName evidence="2">Uncharacterized protein</fullName>
    </submittedName>
</protein>
<comment type="caution">
    <text evidence="2">The sequence shown here is derived from an EMBL/GenBank/DDBJ whole genome shotgun (WGS) entry which is preliminary data.</text>
</comment>
<gene>
    <name evidence="2" type="ORF">CYMTET_15274</name>
</gene>
<dbReference type="Proteomes" id="UP001190700">
    <property type="component" value="Unassembled WGS sequence"/>
</dbReference>